<dbReference type="Pfam" id="PF17754">
    <property type="entry name" value="TetR_C_14"/>
    <property type="match status" value="1"/>
</dbReference>
<dbReference type="PROSITE" id="PS50977">
    <property type="entry name" value="HTH_TETR_2"/>
    <property type="match status" value="1"/>
</dbReference>
<dbReference type="PROSITE" id="PS01081">
    <property type="entry name" value="HTH_TETR_1"/>
    <property type="match status" value="1"/>
</dbReference>
<dbReference type="PANTHER" id="PTHR30055:SF238">
    <property type="entry name" value="MYCOFACTOCIN BIOSYNTHESIS TRANSCRIPTIONAL REGULATOR MFTR-RELATED"/>
    <property type="match status" value="1"/>
</dbReference>
<dbReference type="Pfam" id="PF00440">
    <property type="entry name" value="TetR_N"/>
    <property type="match status" value="1"/>
</dbReference>
<evidence type="ECO:0000256" key="4">
    <source>
        <dbReference type="PROSITE-ProRule" id="PRU00335"/>
    </source>
</evidence>
<sequence>MVRWKPGARERLQAAALERFAAQGFDGTTVAEIAATAGLTERTFFRHFADKREVLFAGQDEFERLFLAGIEEAAGSDPMAIVAAALEGATAFFPDERRAWSRARQRVIDADPGLQERELLKLSGLATAMTDGLRRRGVDPTAAALAAESGVAVFRVGFATWIGEGEERPLAEVLRAVLAELRTLVTTPQA</sequence>
<dbReference type="SUPFAM" id="SSF46689">
    <property type="entry name" value="Homeodomain-like"/>
    <property type="match status" value="1"/>
</dbReference>
<evidence type="ECO:0000256" key="3">
    <source>
        <dbReference type="ARBA" id="ARBA00023163"/>
    </source>
</evidence>
<feature type="DNA-binding region" description="H-T-H motif" evidence="4">
    <location>
        <begin position="29"/>
        <end position="48"/>
    </location>
</feature>
<dbReference type="InterPro" id="IPR041347">
    <property type="entry name" value="MftR_C"/>
</dbReference>
<name>A0ABV9RAT0_9PSEU</name>
<dbReference type="EMBL" id="JBHSIM010000001">
    <property type="protein sequence ID" value="MFC4830843.1"/>
    <property type="molecule type" value="Genomic_DNA"/>
</dbReference>
<dbReference type="RefSeq" id="WP_274188909.1">
    <property type="nucleotide sequence ID" value="NZ_BAABHN010000001.1"/>
</dbReference>
<dbReference type="InterPro" id="IPR009057">
    <property type="entry name" value="Homeodomain-like_sf"/>
</dbReference>
<dbReference type="InterPro" id="IPR023772">
    <property type="entry name" value="DNA-bd_HTH_TetR-type_CS"/>
</dbReference>
<keyword evidence="2 4" id="KW-0238">DNA-binding</keyword>
<evidence type="ECO:0000313" key="6">
    <source>
        <dbReference type="EMBL" id="MFC4830843.1"/>
    </source>
</evidence>
<gene>
    <name evidence="6" type="ORF">ACFPEL_00350</name>
</gene>
<dbReference type="Proteomes" id="UP001595909">
    <property type="component" value="Unassembled WGS sequence"/>
</dbReference>
<protein>
    <submittedName>
        <fullName evidence="6">TetR family transcriptional regulator</fullName>
    </submittedName>
</protein>
<dbReference type="InterPro" id="IPR050109">
    <property type="entry name" value="HTH-type_TetR-like_transc_reg"/>
</dbReference>
<keyword evidence="1" id="KW-0805">Transcription regulation</keyword>
<proteinExistence type="predicted"/>
<dbReference type="Gene3D" id="1.10.357.10">
    <property type="entry name" value="Tetracycline Repressor, domain 2"/>
    <property type="match status" value="1"/>
</dbReference>
<organism evidence="6 7">
    <name type="scientific">Actinomycetospora chibensis</name>
    <dbReference type="NCBI Taxonomy" id="663606"/>
    <lineage>
        <taxon>Bacteria</taxon>
        <taxon>Bacillati</taxon>
        <taxon>Actinomycetota</taxon>
        <taxon>Actinomycetes</taxon>
        <taxon>Pseudonocardiales</taxon>
        <taxon>Pseudonocardiaceae</taxon>
        <taxon>Actinomycetospora</taxon>
    </lineage>
</organism>
<dbReference type="PANTHER" id="PTHR30055">
    <property type="entry name" value="HTH-TYPE TRANSCRIPTIONAL REGULATOR RUTR"/>
    <property type="match status" value="1"/>
</dbReference>
<evidence type="ECO:0000259" key="5">
    <source>
        <dbReference type="PROSITE" id="PS50977"/>
    </source>
</evidence>
<feature type="domain" description="HTH tetR-type" evidence="5">
    <location>
        <begin position="6"/>
        <end position="66"/>
    </location>
</feature>
<reference evidence="7" key="1">
    <citation type="journal article" date="2019" name="Int. J. Syst. Evol. Microbiol.">
        <title>The Global Catalogue of Microorganisms (GCM) 10K type strain sequencing project: providing services to taxonomists for standard genome sequencing and annotation.</title>
        <authorList>
            <consortium name="The Broad Institute Genomics Platform"/>
            <consortium name="The Broad Institute Genome Sequencing Center for Infectious Disease"/>
            <person name="Wu L."/>
            <person name="Ma J."/>
        </authorList>
    </citation>
    <scope>NUCLEOTIDE SEQUENCE [LARGE SCALE GENOMIC DNA]</scope>
    <source>
        <strain evidence="7">CCUG 50347</strain>
    </source>
</reference>
<evidence type="ECO:0000256" key="2">
    <source>
        <dbReference type="ARBA" id="ARBA00023125"/>
    </source>
</evidence>
<evidence type="ECO:0000313" key="7">
    <source>
        <dbReference type="Proteomes" id="UP001595909"/>
    </source>
</evidence>
<accession>A0ABV9RAT0</accession>
<dbReference type="PRINTS" id="PR00455">
    <property type="entry name" value="HTHTETR"/>
</dbReference>
<dbReference type="InterPro" id="IPR001647">
    <property type="entry name" value="HTH_TetR"/>
</dbReference>
<comment type="caution">
    <text evidence="6">The sequence shown here is derived from an EMBL/GenBank/DDBJ whole genome shotgun (WGS) entry which is preliminary data.</text>
</comment>
<evidence type="ECO:0000256" key="1">
    <source>
        <dbReference type="ARBA" id="ARBA00023015"/>
    </source>
</evidence>
<keyword evidence="7" id="KW-1185">Reference proteome</keyword>
<keyword evidence="3" id="KW-0804">Transcription</keyword>